<dbReference type="InterPro" id="IPR052081">
    <property type="entry name" value="Dispatched_Hh_regulator"/>
</dbReference>
<evidence type="ECO:0000256" key="4">
    <source>
        <dbReference type="ARBA" id="ARBA00023136"/>
    </source>
</evidence>
<evidence type="ECO:0000313" key="9">
    <source>
        <dbReference type="WBParaSite" id="HPBE_0000192401-mRNA-1"/>
    </source>
</evidence>
<feature type="transmembrane region" description="Helical" evidence="6">
    <location>
        <begin position="155"/>
        <end position="175"/>
    </location>
</feature>
<dbReference type="OrthoDB" id="193905at2759"/>
<protein>
    <submittedName>
        <fullName evidence="9">SSD domain-containing protein</fullName>
    </submittedName>
</protein>
<sequence length="176" mass="19469">MFDLFYRLLPRNLDAQPLHLNTFLPVFTLSGYATQNIFLTLDLYNNLEAAIVRFMADERLVMKGISMDVKRDRLLPAAMSDSLLALLAAGVVALLVALHSRSFTYAVAVFLVLGLSVIGSLAFYSFFTADFPLLNLVIFVLLIACLAHTSSTMFLTSFSTAVPFFVNIASNVVVFR</sequence>
<keyword evidence="3 6" id="KW-1133">Transmembrane helix</keyword>
<dbReference type="GO" id="GO:0007224">
    <property type="term" value="P:smoothened signaling pathway"/>
    <property type="evidence" value="ECO:0007669"/>
    <property type="project" value="TreeGrafter"/>
</dbReference>
<dbReference type="GO" id="GO:0016020">
    <property type="term" value="C:membrane"/>
    <property type="evidence" value="ECO:0007669"/>
    <property type="project" value="UniProtKB-SubCell"/>
</dbReference>
<accession>A0A3P7TLN4</accession>
<dbReference type="PANTHER" id="PTHR45951">
    <property type="entry name" value="PROTEIN DISPATCHED-RELATED"/>
    <property type="match status" value="1"/>
</dbReference>
<keyword evidence="2 6" id="KW-0812">Transmembrane</keyword>
<keyword evidence="4 6" id="KW-0472">Membrane</keyword>
<evidence type="ECO:0000256" key="6">
    <source>
        <dbReference type="SAM" id="Phobius"/>
    </source>
</evidence>
<feature type="transmembrane region" description="Helical" evidence="6">
    <location>
        <begin position="103"/>
        <end position="124"/>
    </location>
</feature>
<gene>
    <name evidence="7" type="ORF">HPBE_LOCUS1925</name>
</gene>
<evidence type="ECO:0000313" key="7">
    <source>
        <dbReference type="EMBL" id="VDO22141.1"/>
    </source>
</evidence>
<keyword evidence="5" id="KW-0325">Glycoprotein</keyword>
<dbReference type="GO" id="GO:0022857">
    <property type="term" value="F:transmembrane transporter activity"/>
    <property type="evidence" value="ECO:0007669"/>
    <property type="project" value="TreeGrafter"/>
</dbReference>
<evidence type="ECO:0000256" key="5">
    <source>
        <dbReference type="ARBA" id="ARBA00023180"/>
    </source>
</evidence>
<accession>A0A183F6Y2</accession>
<feature type="transmembrane region" description="Helical" evidence="6">
    <location>
        <begin position="74"/>
        <end position="97"/>
    </location>
</feature>
<proteinExistence type="predicted"/>
<evidence type="ECO:0000256" key="1">
    <source>
        <dbReference type="ARBA" id="ARBA00004141"/>
    </source>
</evidence>
<evidence type="ECO:0000256" key="3">
    <source>
        <dbReference type="ARBA" id="ARBA00022989"/>
    </source>
</evidence>
<feature type="transmembrane region" description="Helical" evidence="6">
    <location>
        <begin position="131"/>
        <end position="149"/>
    </location>
</feature>
<name>A0A183F6Y2_HELPZ</name>
<dbReference type="WBParaSite" id="HPBE_0000192401-mRNA-1">
    <property type="protein sequence ID" value="HPBE_0000192401-mRNA-1"/>
    <property type="gene ID" value="HPBE_0000192401"/>
</dbReference>
<dbReference type="EMBL" id="UZAH01002458">
    <property type="protein sequence ID" value="VDO22141.1"/>
    <property type="molecule type" value="Genomic_DNA"/>
</dbReference>
<organism evidence="8 9">
    <name type="scientific">Heligmosomoides polygyrus</name>
    <name type="common">Parasitic roundworm</name>
    <dbReference type="NCBI Taxonomy" id="6339"/>
    <lineage>
        <taxon>Eukaryota</taxon>
        <taxon>Metazoa</taxon>
        <taxon>Ecdysozoa</taxon>
        <taxon>Nematoda</taxon>
        <taxon>Chromadorea</taxon>
        <taxon>Rhabditida</taxon>
        <taxon>Rhabditina</taxon>
        <taxon>Rhabditomorpha</taxon>
        <taxon>Strongyloidea</taxon>
        <taxon>Heligmosomidae</taxon>
        <taxon>Heligmosomoides</taxon>
    </lineage>
</organism>
<keyword evidence="8" id="KW-1185">Reference proteome</keyword>
<dbReference type="PANTHER" id="PTHR45951:SF8">
    <property type="entry name" value="CHE-14 PROTEIN"/>
    <property type="match status" value="1"/>
</dbReference>
<dbReference type="SUPFAM" id="SSF82866">
    <property type="entry name" value="Multidrug efflux transporter AcrB transmembrane domain"/>
    <property type="match status" value="1"/>
</dbReference>
<evidence type="ECO:0000256" key="2">
    <source>
        <dbReference type="ARBA" id="ARBA00022692"/>
    </source>
</evidence>
<comment type="subcellular location">
    <subcellularLocation>
        <location evidence="1">Membrane</location>
        <topology evidence="1">Multi-pass membrane protein</topology>
    </subcellularLocation>
</comment>
<dbReference type="Proteomes" id="UP000050761">
    <property type="component" value="Unassembled WGS sequence"/>
</dbReference>
<evidence type="ECO:0000313" key="8">
    <source>
        <dbReference type="Proteomes" id="UP000050761"/>
    </source>
</evidence>
<reference evidence="7 8" key="1">
    <citation type="submission" date="2018-11" db="EMBL/GenBank/DDBJ databases">
        <authorList>
            <consortium name="Pathogen Informatics"/>
        </authorList>
    </citation>
    <scope>NUCLEOTIDE SEQUENCE [LARGE SCALE GENOMIC DNA]</scope>
</reference>
<reference evidence="9" key="2">
    <citation type="submission" date="2019-09" db="UniProtKB">
        <authorList>
            <consortium name="WormBaseParasite"/>
        </authorList>
    </citation>
    <scope>IDENTIFICATION</scope>
</reference>
<dbReference type="AlphaFoldDB" id="A0A183F6Y2"/>